<keyword evidence="2" id="KW-1185">Reference proteome</keyword>
<dbReference type="RefSeq" id="WP_264487649.1">
    <property type="nucleotide sequence ID" value="NZ_JAPDDT010000005.1"/>
</dbReference>
<organism evidence="1 2">
    <name type="scientific">Luteolibacter arcticus</name>
    <dbReference type="NCBI Taxonomy" id="1581411"/>
    <lineage>
        <taxon>Bacteria</taxon>
        <taxon>Pseudomonadati</taxon>
        <taxon>Verrucomicrobiota</taxon>
        <taxon>Verrucomicrobiia</taxon>
        <taxon>Verrucomicrobiales</taxon>
        <taxon>Verrucomicrobiaceae</taxon>
        <taxon>Luteolibacter</taxon>
    </lineage>
</organism>
<dbReference type="SUPFAM" id="SSF53448">
    <property type="entry name" value="Nucleotide-diphospho-sugar transferases"/>
    <property type="match status" value="1"/>
</dbReference>
<dbReference type="Gene3D" id="3.90.550.10">
    <property type="entry name" value="Spore Coat Polysaccharide Biosynthesis Protein SpsA, Chain A"/>
    <property type="match status" value="1"/>
</dbReference>
<dbReference type="InterPro" id="IPR029044">
    <property type="entry name" value="Nucleotide-diphossugar_trans"/>
</dbReference>
<proteinExistence type="predicted"/>
<dbReference type="Proteomes" id="UP001320876">
    <property type="component" value="Unassembled WGS sequence"/>
</dbReference>
<evidence type="ECO:0000313" key="2">
    <source>
        <dbReference type="Proteomes" id="UP001320876"/>
    </source>
</evidence>
<dbReference type="PANTHER" id="PTHR48090">
    <property type="entry name" value="UNDECAPRENYL-PHOSPHATE 4-DEOXY-4-FORMAMIDO-L-ARABINOSE TRANSFERASE-RELATED"/>
    <property type="match status" value="1"/>
</dbReference>
<accession>A0ABT3GJ65</accession>
<dbReference type="InterPro" id="IPR050256">
    <property type="entry name" value="Glycosyltransferase_2"/>
</dbReference>
<evidence type="ECO:0000313" key="1">
    <source>
        <dbReference type="EMBL" id="MCW1923540.1"/>
    </source>
</evidence>
<name>A0ABT3GJ65_9BACT</name>
<dbReference type="EMBL" id="JAPDDT010000005">
    <property type="protein sequence ID" value="MCW1923540.1"/>
    <property type="molecule type" value="Genomic_DNA"/>
</dbReference>
<comment type="caution">
    <text evidence="1">The sequence shown here is derived from an EMBL/GenBank/DDBJ whole genome shotgun (WGS) entry which is preliminary data.</text>
</comment>
<sequence length="269" mass="29587">MSASELIRGDDDGVPTYRVGWQRPRRHRWAICVFVLNEGEKARKQLRAMMAHAGVIDLVIADGGSTDGSLDEALMHEVDAKALLVKTGAGKLSAQMRIAMDYCMAEGYDGIVVIDGNGKDGLDAIPSFAAALEEGWDHVQGSRFIPGGHHENTPPSRYLAVRLLHAPLMSLAAGFHYTDTTNGFRAYSRRLLTDPRIDVFRSCFDRYQLHYHLAIEAARGGFRVKELPVSRTYPTSGKTPTKIKGIGGLVALLRQLLDVCQGKFRTPGH</sequence>
<gene>
    <name evidence="1" type="ORF">OKA05_13330</name>
</gene>
<protein>
    <submittedName>
        <fullName evidence="1">Glycosyltransferase family 2 protein</fullName>
    </submittedName>
</protein>
<dbReference type="CDD" id="cd04179">
    <property type="entry name" value="DPM_DPG-synthase_like"/>
    <property type="match status" value="1"/>
</dbReference>
<reference evidence="1 2" key="1">
    <citation type="submission" date="2022-10" db="EMBL/GenBank/DDBJ databases">
        <title>Luteolibacter arcticus strain CCTCC AB 2014275, whole genome shotgun sequencing project.</title>
        <authorList>
            <person name="Zhao G."/>
            <person name="Shen L."/>
        </authorList>
    </citation>
    <scope>NUCLEOTIDE SEQUENCE [LARGE SCALE GENOMIC DNA]</scope>
    <source>
        <strain evidence="1 2">CCTCC AB 2014275</strain>
    </source>
</reference>